<dbReference type="PROSITE" id="PS50878">
    <property type="entry name" value="RT_POL"/>
    <property type="match status" value="1"/>
</dbReference>
<dbReference type="InterPro" id="IPR000477">
    <property type="entry name" value="RT_dom"/>
</dbReference>
<dbReference type="EMBL" id="LSRX01000240">
    <property type="protein sequence ID" value="OLQ03284.1"/>
    <property type="molecule type" value="Genomic_DNA"/>
</dbReference>
<evidence type="ECO:0000313" key="3">
    <source>
        <dbReference type="Proteomes" id="UP000186817"/>
    </source>
</evidence>
<dbReference type="OrthoDB" id="447509at2759"/>
<dbReference type="Proteomes" id="UP000186817">
    <property type="component" value="Unassembled WGS sequence"/>
</dbReference>
<dbReference type="Pfam" id="PF00078">
    <property type="entry name" value="RVT_1"/>
    <property type="match status" value="1"/>
</dbReference>
<reference evidence="2 3" key="1">
    <citation type="submission" date="2016-02" db="EMBL/GenBank/DDBJ databases">
        <title>Genome analysis of coral dinoflagellate symbionts highlights evolutionary adaptations to a symbiotic lifestyle.</title>
        <authorList>
            <person name="Aranda M."/>
            <person name="Li Y."/>
            <person name="Liew Y.J."/>
            <person name="Baumgarten S."/>
            <person name="Simakov O."/>
            <person name="Wilson M."/>
            <person name="Piel J."/>
            <person name="Ashoor H."/>
            <person name="Bougouffa S."/>
            <person name="Bajic V.B."/>
            <person name="Ryu T."/>
            <person name="Ravasi T."/>
            <person name="Bayer T."/>
            <person name="Micklem G."/>
            <person name="Kim H."/>
            <person name="Bhak J."/>
            <person name="Lajeunesse T.C."/>
            <person name="Voolstra C.R."/>
        </authorList>
    </citation>
    <scope>NUCLEOTIDE SEQUENCE [LARGE SCALE GENOMIC DNA]</scope>
    <source>
        <strain evidence="2 3">CCMP2467</strain>
    </source>
</reference>
<organism evidence="2 3">
    <name type="scientific">Symbiodinium microadriaticum</name>
    <name type="common">Dinoflagellate</name>
    <name type="synonym">Zooxanthella microadriatica</name>
    <dbReference type="NCBI Taxonomy" id="2951"/>
    <lineage>
        <taxon>Eukaryota</taxon>
        <taxon>Sar</taxon>
        <taxon>Alveolata</taxon>
        <taxon>Dinophyceae</taxon>
        <taxon>Suessiales</taxon>
        <taxon>Symbiodiniaceae</taxon>
        <taxon>Symbiodinium</taxon>
    </lineage>
</organism>
<evidence type="ECO:0000259" key="1">
    <source>
        <dbReference type="PROSITE" id="PS50878"/>
    </source>
</evidence>
<comment type="caution">
    <text evidence="2">The sequence shown here is derived from an EMBL/GenBank/DDBJ whole genome shotgun (WGS) entry which is preliminary data.</text>
</comment>
<dbReference type="InterPro" id="IPR043502">
    <property type="entry name" value="DNA/RNA_pol_sf"/>
</dbReference>
<name>A0A1Q9E784_SYMMI</name>
<dbReference type="PANTHER" id="PTHR47027:SF20">
    <property type="entry name" value="REVERSE TRANSCRIPTASE-LIKE PROTEIN WITH RNA-DIRECTED DNA POLYMERASE DOMAIN"/>
    <property type="match status" value="1"/>
</dbReference>
<protein>
    <recommendedName>
        <fullName evidence="1">Reverse transcriptase domain-containing protein</fullName>
    </recommendedName>
</protein>
<dbReference type="AlphaFoldDB" id="A0A1Q9E784"/>
<keyword evidence="3" id="KW-1185">Reference proteome</keyword>
<dbReference type="PANTHER" id="PTHR47027">
    <property type="entry name" value="REVERSE TRANSCRIPTASE DOMAIN-CONTAINING PROTEIN"/>
    <property type="match status" value="1"/>
</dbReference>
<feature type="domain" description="Reverse transcriptase" evidence="1">
    <location>
        <begin position="1"/>
        <end position="256"/>
    </location>
</feature>
<gene>
    <name evidence="2" type="ORF">AK812_SmicGene13768</name>
</gene>
<evidence type="ECO:0000313" key="2">
    <source>
        <dbReference type="EMBL" id="OLQ03284.1"/>
    </source>
</evidence>
<dbReference type="OMA" id="IMAWHAH"/>
<dbReference type="SUPFAM" id="SSF56672">
    <property type="entry name" value="DNA/RNA polymerases"/>
    <property type="match status" value="1"/>
</dbReference>
<proteinExistence type="predicted"/>
<sequence length="375" mass="42119">MDDILPRIRRYPQFAYQQGRSQYDALRKVFAHCATVRAELSKHHKNLHQQHADAKPIPLFGSLMITVDLSQAFDKMPRELLYRGMVGLQLPADLIAIIMAWHAHIQYTIHHSGASCTFDAKKGIRQGCSASPLLWLIFSHAISCRLEGLIFYDGLCAMLSVFADDYHVAGTFSSLHELEQLLSCITALFKVLKEFGMEVSDAKSQAVLALRGSLGPSIRRKYVCKGPDGPILRIPLLSGSLRIPIVPQFRYLGTQINYHSFENATLEFRLQKGTAVYRRLGTILKGRHHLSEGQRVRLWCACIWTTLSYGLITCGVTSAGHRLLETHVVRQLRAILRLPVHLTYKTNAEVMQQDIASNPPWTNTCVHRQAPGGAL</sequence>
<accession>A0A1Q9E784</accession>